<evidence type="ECO:0000256" key="13">
    <source>
        <dbReference type="ARBA" id="ARBA00047899"/>
    </source>
</evidence>
<feature type="compositionally biased region" description="Polar residues" evidence="15">
    <location>
        <begin position="568"/>
        <end position="581"/>
    </location>
</feature>
<evidence type="ECO:0000313" key="19">
    <source>
        <dbReference type="Proteomes" id="UP000323067"/>
    </source>
</evidence>
<keyword evidence="5" id="KW-0723">Serine/threonine-protein kinase</keyword>
<dbReference type="PROSITE" id="PS00108">
    <property type="entry name" value="PROTEIN_KINASE_ST"/>
    <property type="match status" value="1"/>
</dbReference>
<dbReference type="InterPro" id="IPR008984">
    <property type="entry name" value="SMAD_FHA_dom_sf"/>
</dbReference>
<dbReference type="SUPFAM" id="SSF49879">
    <property type="entry name" value="SMAD/FHA domain"/>
    <property type="match status" value="1"/>
</dbReference>
<evidence type="ECO:0000256" key="4">
    <source>
        <dbReference type="ARBA" id="ARBA00022448"/>
    </source>
</evidence>
<feature type="compositionally biased region" description="Basic and acidic residues" evidence="15">
    <location>
        <begin position="41"/>
        <end position="50"/>
    </location>
</feature>
<dbReference type="SMART" id="SM00220">
    <property type="entry name" value="S_TKc"/>
    <property type="match status" value="1"/>
</dbReference>
<dbReference type="GO" id="GO:0034045">
    <property type="term" value="C:phagophore assembly site membrane"/>
    <property type="evidence" value="ECO:0007669"/>
    <property type="project" value="UniProtKB-SubCell"/>
</dbReference>
<dbReference type="OrthoDB" id="10252171at2759"/>
<accession>A0A2H4SV67</accession>
<evidence type="ECO:0000256" key="14">
    <source>
        <dbReference type="ARBA" id="ARBA00048679"/>
    </source>
</evidence>
<dbReference type="InterPro" id="IPR045269">
    <property type="entry name" value="Atg1-like"/>
</dbReference>
<dbReference type="EMBL" id="CP023327">
    <property type="protein sequence ID" value="ATY67002.1"/>
    <property type="molecule type" value="Genomic_DNA"/>
</dbReference>
<dbReference type="InterPro" id="IPR000253">
    <property type="entry name" value="FHA_dom"/>
</dbReference>
<keyword evidence="7" id="KW-0547">Nucleotide-binding</keyword>
<evidence type="ECO:0000256" key="12">
    <source>
        <dbReference type="ARBA" id="ARBA00030237"/>
    </source>
</evidence>
<evidence type="ECO:0000256" key="11">
    <source>
        <dbReference type="ARBA" id="ARBA00023006"/>
    </source>
</evidence>
<evidence type="ECO:0000256" key="6">
    <source>
        <dbReference type="ARBA" id="ARBA00022679"/>
    </source>
</evidence>
<evidence type="ECO:0000256" key="9">
    <source>
        <dbReference type="ARBA" id="ARBA00022840"/>
    </source>
</evidence>
<dbReference type="PANTHER" id="PTHR24348">
    <property type="entry name" value="SERINE/THREONINE-PROTEIN KINASE UNC-51-RELATED"/>
    <property type="match status" value="1"/>
</dbReference>
<sequence>MEHNIVAYLYPCSQNFQMVVAAMQANPRYVPPLLQFSENCHERDRHERASTEPPENPGASALDYLPSLVVRLSDVPRTDKGLIFGSNRKCDVHLSAPGISNIHFSLSFDDLNRPIIQDLNSLVGTQVTYDGDGKGVRRDFCWIVGGDDIPRKASSIIITIPDTVSLQIIVQPQNIESPAYVNGVGRFKQGAATTEALLNELGLSNPPTRGTQTPASGEIHLKKKIGHGTLGVVRRFWNVSTGEERAVKTPRRSAIENGQIDHAAWAREARIMSLISHPHIVKLIESFFYPQPELHLEYMPYGSLQHWIKHRKGISYPETVTITHQCLSALAYLHGQATPIAHRDIKPTNILIQTRSRDGIIFVKLSDFGTARSDLDLSTYCGTHLYLAPEVHLDEQRRVRHERTLGHATTVDIWSLGVVAYQLLYSLRGCTGLGVALCESIERELRENVRRIPVALGSILVRCMVVMSPAARWSASQCCNMLEEMLRTERGFFQGLTSASSSAGEDQAALTPKPPSSASSIKQYDESPTPSSSASTIQQYDESPAPSSSASTIQQYDESPSPSSSASTIQQYDESPAPSSSEIRRYNKLQHEGHELDAVFKDHSASGLNRYHYGSSIAAEFGGNDSEDWASVFCQESLQSQTEVQGSSQSQIEVAGSQARTRTSIPRGESEGWRLQGGNAIDADDDEEKKHAALLREAIGGSYRLREMNS</sequence>
<evidence type="ECO:0000259" key="16">
    <source>
        <dbReference type="PROSITE" id="PS50006"/>
    </source>
</evidence>
<comment type="catalytic activity">
    <reaction evidence="13">
        <text>L-threonyl-[protein] + ATP = O-phospho-L-threonyl-[protein] + ADP + H(+)</text>
        <dbReference type="Rhea" id="RHEA:46608"/>
        <dbReference type="Rhea" id="RHEA-COMP:11060"/>
        <dbReference type="Rhea" id="RHEA-COMP:11605"/>
        <dbReference type="ChEBI" id="CHEBI:15378"/>
        <dbReference type="ChEBI" id="CHEBI:30013"/>
        <dbReference type="ChEBI" id="CHEBI:30616"/>
        <dbReference type="ChEBI" id="CHEBI:61977"/>
        <dbReference type="ChEBI" id="CHEBI:456216"/>
        <dbReference type="EC" id="2.7.11.1"/>
    </reaction>
</comment>
<evidence type="ECO:0000256" key="1">
    <source>
        <dbReference type="ARBA" id="ARBA00004623"/>
    </source>
</evidence>
<dbReference type="GO" id="GO:0015031">
    <property type="term" value="P:protein transport"/>
    <property type="evidence" value="ECO:0007669"/>
    <property type="project" value="UniProtKB-KW"/>
</dbReference>
<dbReference type="InterPro" id="IPR000719">
    <property type="entry name" value="Prot_kinase_dom"/>
</dbReference>
<dbReference type="PANTHER" id="PTHR24348:SF22">
    <property type="entry name" value="NON-SPECIFIC SERINE_THREONINE PROTEIN KINASE"/>
    <property type="match status" value="1"/>
</dbReference>
<dbReference type="AlphaFoldDB" id="A0A2H4SV67"/>
<feature type="domain" description="Protein kinase" evidence="17">
    <location>
        <begin position="219"/>
        <end position="486"/>
    </location>
</feature>
<dbReference type="GO" id="GO:0010506">
    <property type="term" value="P:regulation of autophagy"/>
    <property type="evidence" value="ECO:0007669"/>
    <property type="project" value="InterPro"/>
</dbReference>
<keyword evidence="8" id="KW-0418">Kinase</keyword>
<dbReference type="InterPro" id="IPR008271">
    <property type="entry name" value="Ser/Thr_kinase_AS"/>
</dbReference>
<evidence type="ECO:0000256" key="7">
    <source>
        <dbReference type="ARBA" id="ARBA00022741"/>
    </source>
</evidence>
<dbReference type="GO" id="GO:0005524">
    <property type="term" value="F:ATP binding"/>
    <property type="evidence" value="ECO:0007669"/>
    <property type="project" value="UniProtKB-KW"/>
</dbReference>
<dbReference type="Pfam" id="PF00498">
    <property type="entry name" value="FHA"/>
    <property type="match status" value="1"/>
</dbReference>
<feature type="compositionally biased region" description="Polar residues" evidence="15">
    <location>
        <begin position="642"/>
        <end position="664"/>
    </location>
</feature>
<comment type="similarity">
    <text evidence="2">Belongs to the protein kinase superfamily. CAMK Ser/Thr protein kinase family. CHEK2 subfamily.</text>
</comment>
<keyword evidence="6" id="KW-0808">Transferase</keyword>
<dbReference type="PROSITE" id="PS50011">
    <property type="entry name" value="PROTEIN_KINASE_DOM"/>
    <property type="match status" value="1"/>
</dbReference>
<keyword evidence="10" id="KW-0653">Protein transport</keyword>
<feature type="domain" description="FHA" evidence="16">
    <location>
        <begin position="82"/>
        <end position="128"/>
    </location>
</feature>
<protein>
    <recommendedName>
        <fullName evidence="3">non-specific serine/threonine protein kinase</fullName>
        <ecNumber evidence="3">2.7.11.1</ecNumber>
    </recommendedName>
    <alternativeName>
        <fullName evidence="12">Autophagy-related protein 1</fullName>
    </alternativeName>
</protein>
<dbReference type="VEuPathDB" id="FungiDB:A9K55_000801"/>
<evidence type="ECO:0000256" key="5">
    <source>
        <dbReference type="ARBA" id="ARBA00022527"/>
    </source>
</evidence>
<keyword evidence="11" id="KW-0072">Autophagy</keyword>
<dbReference type="GO" id="GO:0000045">
    <property type="term" value="P:autophagosome assembly"/>
    <property type="evidence" value="ECO:0007669"/>
    <property type="project" value="TreeGrafter"/>
</dbReference>
<feature type="region of interest" description="Disordered" evidence="15">
    <location>
        <begin position="41"/>
        <end position="60"/>
    </location>
</feature>
<evidence type="ECO:0000259" key="17">
    <source>
        <dbReference type="PROSITE" id="PS50011"/>
    </source>
</evidence>
<dbReference type="VEuPathDB" id="FungiDB:CCM_04067"/>
<comment type="catalytic activity">
    <reaction evidence="14">
        <text>L-seryl-[protein] + ATP = O-phospho-L-seryl-[protein] + ADP + H(+)</text>
        <dbReference type="Rhea" id="RHEA:17989"/>
        <dbReference type="Rhea" id="RHEA-COMP:9863"/>
        <dbReference type="Rhea" id="RHEA-COMP:11604"/>
        <dbReference type="ChEBI" id="CHEBI:15378"/>
        <dbReference type="ChEBI" id="CHEBI:29999"/>
        <dbReference type="ChEBI" id="CHEBI:30616"/>
        <dbReference type="ChEBI" id="CHEBI:83421"/>
        <dbReference type="ChEBI" id="CHEBI:456216"/>
        <dbReference type="EC" id="2.7.11.1"/>
    </reaction>
</comment>
<dbReference type="SUPFAM" id="SSF56112">
    <property type="entry name" value="Protein kinase-like (PK-like)"/>
    <property type="match status" value="1"/>
</dbReference>
<organism evidence="18 19">
    <name type="scientific">Cordyceps militaris</name>
    <name type="common">Caterpillar fungus</name>
    <name type="synonym">Clavaria militaris</name>
    <dbReference type="NCBI Taxonomy" id="73501"/>
    <lineage>
        <taxon>Eukaryota</taxon>
        <taxon>Fungi</taxon>
        <taxon>Dikarya</taxon>
        <taxon>Ascomycota</taxon>
        <taxon>Pezizomycotina</taxon>
        <taxon>Sordariomycetes</taxon>
        <taxon>Hypocreomycetidae</taxon>
        <taxon>Hypocreales</taxon>
        <taxon>Cordycipitaceae</taxon>
        <taxon>Cordyceps</taxon>
    </lineage>
</organism>
<evidence type="ECO:0000256" key="2">
    <source>
        <dbReference type="ARBA" id="ARBA00005575"/>
    </source>
</evidence>
<dbReference type="CDD" id="cd00060">
    <property type="entry name" value="FHA"/>
    <property type="match status" value="1"/>
</dbReference>
<feature type="region of interest" description="Disordered" evidence="15">
    <location>
        <begin position="503"/>
        <end position="581"/>
    </location>
</feature>
<dbReference type="GO" id="GO:0005829">
    <property type="term" value="C:cytosol"/>
    <property type="evidence" value="ECO:0007669"/>
    <property type="project" value="TreeGrafter"/>
</dbReference>
<dbReference type="Proteomes" id="UP000323067">
    <property type="component" value="Chromosome ii"/>
</dbReference>
<keyword evidence="4" id="KW-0813">Transport</keyword>
<comment type="subcellular location">
    <subcellularLocation>
        <location evidence="1">Preautophagosomal structure membrane</location>
        <topology evidence="1">Peripheral membrane protein</topology>
    </subcellularLocation>
</comment>
<dbReference type="GO" id="GO:0004674">
    <property type="term" value="F:protein serine/threonine kinase activity"/>
    <property type="evidence" value="ECO:0007669"/>
    <property type="project" value="UniProtKB-KW"/>
</dbReference>
<evidence type="ECO:0000256" key="10">
    <source>
        <dbReference type="ARBA" id="ARBA00022927"/>
    </source>
</evidence>
<feature type="region of interest" description="Disordered" evidence="15">
    <location>
        <begin position="642"/>
        <end position="686"/>
    </location>
</feature>
<evidence type="ECO:0000256" key="15">
    <source>
        <dbReference type="SAM" id="MobiDB-lite"/>
    </source>
</evidence>
<dbReference type="PROSITE" id="PS50006">
    <property type="entry name" value="FHA_DOMAIN"/>
    <property type="match status" value="1"/>
</dbReference>
<evidence type="ECO:0000313" key="18">
    <source>
        <dbReference type="EMBL" id="ATY67002.1"/>
    </source>
</evidence>
<reference evidence="18 19" key="1">
    <citation type="journal article" date="2017" name="BMC Genomics">
        <title>Chromosome level assembly and secondary metabolite potential of the parasitic fungus Cordyceps militaris.</title>
        <authorList>
            <person name="Kramer G.J."/>
            <person name="Nodwell J.R."/>
        </authorList>
    </citation>
    <scope>NUCLEOTIDE SEQUENCE [LARGE SCALE GENOMIC DNA]</scope>
    <source>
        <strain evidence="18 19">ATCC 34164</strain>
    </source>
</reference>
<proteinExistence type="inferred from homology"/>
<dbReference type="EC" id="2.7.11.1" evidence="3"/>
<feature type="compositionally biased region" description="Polar residues" evidence="15">
    <location>
        <begin position="516"/>
        <end position="558"/>
    </location>
</feature>
<gene>
    <name evidence="18" type="ORF">A9K55_000801</name>
</gene>
<evidence type="ECO:0000256" key="8">
    <source>
        <dbReference type="ARBA" id="ARBA00022777"/>
    </source>
</evidence>
<dbReference type="Gene3D" id="1.10.510.10">
    <property type="entry name" value="Transferase(Phosphotransferase) domain 1"/>
    <property type="match status" value="1"/>
</dbReference>
<dbReference type="GO" id="GO:0005776">
    <property type="term" value="C:autophagosome"/>
    <property type="evidence" value="ECO:0007669"/>
    <property type="project" value="TreeGrafter"/>
</dbReference>
<dbReference type="Gene3D" id="2.60.200.20">
    <property type="match status" value="1"/>
</dbReference>
<keyword evidence="9" id="KW-0067">ATP-binding</keyword>
<evidence type="ECO:0000256" key="3">
    <source>
        <dbReference type="ARBA" id="ARBA00012513"/>
    </source>
</evidence>
<name>A0A2H4SV67_CORMI</name>
<dbReference type="InterPro" id="IPR011009">
    <property type="entry name" value="Kinase-like_dom_sf"/>
</dbReference>
<dbReference type="Pfam" id="PF00069">
    <property type="entry name" value="Pkinase"/>
    <property type="match status" value="1"/>
</dbReference>